<keyword evidence="3" id="KW-1185">Reference proteome</keyword>
<feature type="domain" description="ACT" evidence="1">
    <location>
        <begin position="7"/>
        <end position="81"/>
    </location>
</feature>
<sequence>MSKAIKQLSIFVENKKGELSDITTLLASKHISIESINLSDASDFGILRLIVNDSQRAKDILEKNGFSSKFTDVFAVEISDHVGSFNSVIKALAKQNINIEYTYTLTNAQIGAFVFKVADPELESAIKSLEREGIHLLSEI</sequence>
<dbReference type="InterPro" id="IPR045739">
    <property type="entry name" value="ACT_dom_pair"/>
</dbReference>
<proteinExistence type="predicted"/>
<dbReference type="PROSITE" id="PS51671">
    <property type="entry name" value="ACT"/>
    <property type="match status" value="1"/>
</dbReference>
<dbReference type="PATRIC" id="fig|1172190.3.peg.271"/>
<dbReference type="Proteomes" id="UP000015520">
    <property type="component" value="Unassembled WGS sequence"/>
</dbReference>
<accession>T0KU09</accession>
<dbReference type="STRING" id="1172190.M947_01415"/>
<dbReference type="OrthoDB" id="9790662at2"/>
<reference evidence="2 3" key="1">
    <citation type="submission" date="2013-07" db="EMBL/GenBank/DDBJ databases">
        <title>Sulfurimonas hongkongensis AST-10 Genome Sequencing.</title>
        <authorList>
            <person name="Cai L."/>
            <person name="Zhang T."/>
        </authorList>
    </citation>
    <scope>NUCLEOTIDE SEQUENCE [LARGE SCALE GENOMIC DNA]</scope>
    <source>
        <strain evidence="2 3">AST-10</strain>
    </source>
</reference>
<dbReference type="PANTHER" id="PTHR40099">
    <property type="entry name" value="ACETOLACTATE SYNTHASE, SMALL SUBUNIT"/>
    <property type="match status" value="1"/>
</dbReference>
<evidence type="ECO:0000313" key="3">
    <source>
        <dbReference type="Proteomes" id="UP000015520"/>
    </source>
</evidence>
<name>T0KU09_9BACT</name>
<dbReference type="AlphaFoldDB" id="T0KU09"/>
<gene>
    <name evidence="2" type="ORF">M947_01415</name>
</gene>
<protein>
    <submittedName>
        <fullName evidence="2">Amino acid-binding protein</fullName>
    </submittedName>
</protein>
<dbReference type="InterPro" id="IPR045865">
    <property type="entry name" value="ACT-like_dom_sf"/>
</dbReference>
<dbReference type="Pfam" id="PF19571">
    <property type="entry name" value="ACT_8"/>
    <property type="match status" value="1"/>
</dbReference>
<dbReference type="eggNOG" id="COG4747">
    <property type="taxonomic scope" value="Bacteria"/>
</dbReference>
<dbReference type="SUPFAM" id="SSF55021">
    <property type="entry name" value="ACT-like"/>
    <property type="match status" value="2"/>
</dbReference>
<organism evidence="2 3">
    <name type="scientific">Sulfurimonas hongkongensis</name>
    <dbReference type="NCBI Taxonomy" id="1172190"/>
    <lineage>
        <taxon>Bacteria</taxon>
        <taxon>Pseudomonadati</taxon>
        <taxon>Campylobacterota</taxon>
        <taxon>Epsilonproteobacteria</taxon>
        <taxon>Campylobacterales</taxon>
        <taxon>Sulfurimonadaceae</taxon>
        <taxon>Sulfurimonas</taxon>
    </lineage>
</organism>
<dbReference type="PANTHER" id="PTHR40099:SF1">
    <property type="entry name" value="ACETOLACTATE SYNTHASE, SMALL SUBUNIT"/>
    <property type="match status" value="1"/>
</dbReference>
<evidence type="ECO:0000313" key="2">
    <source>
        <dbReference type="EMBL" id="EQB40484.1"/>
    </source>
</evidence>
<dbReference type="Gene3D" id="3.30.2130.10">
    <property type="entry name" value="VC0802-like"/>
    <property type="match status" value="1"/>
</dbReference>
<evidence type="ECO:0000259" key="1">
    <source>
        <dbReference type="PROSITE" id="PS51671"/>
    </source>
</evidence>
<comment type="caution">
    <text evidence="2">The sequence shown here is derived from an EMBL/GenBank/DDBJ whole genome shotgun (WGS) entry which is preliminary data.</text>
</comment>
<dbReference type="EMBL" id="AUPZ01000002">
    <property type="protein sequence ID" value="EQB40484.1"/>
    <property type="molecule type" value="Genomic_DNA"/>
</dbReference>
<dbReference type="InterPro" id="IPR002912">
    <property type="entry name" value="ACT_dom"/>
</dbReference>
<dbReference type="RefSeq" id="WP_021286564.1">
    <property type="nucleotide sequence ID" value="NZ_AUPZ01000002.1"/>
</dbReference>